<evidence type="ECO:0000313" key="10">
    <source>
        <dbReference type="RefSeq" id="XP_019623018.1"/>
    </source>
</evidence>
<gene>
    <name evidence="10" type="primary">LOC109469070</name>
</gene>
<name>A0A6P4YF06_BRABE</name>
<dbReference type="RefSeq" id="XP_019623018.1">
    <property type="nucleotide sequence ID" value="XM_019767459.1"/>
</dbReference>
<organism evidence="9 10">
    <name type="scientific">Branchiostoma belcheri</name>
    <name type="common">Amphioxus</name>
    <dbReference type="NCBI Taxonomy" id="7741"/>
    <lineage>
        <taxon>Eukaryota</taxon>
        <taxon>Metazoa</taxon>
        <taxon>Chordata</taxon>
        <taxon>Cephalochordata</taxon>
        <taxon>Leptocardii</taxon>
        <taxon>Amphioxiformes</taxon>
        <taxon>Branchiostomatidae</taxon>
        <taxon>Branchiostoma</taxon>
    </lineage>
</organism>
<evidence type="ECO:0000256" key="2">
    <source>
        <dbReference type="ARBA" id="ARBA00005713"/>
    </source>
</evidence>
<dbReference type="AlphaFoldDB" id="A0A6P4YF06"/>
<dbReference type="InterPro" id="IPR039142">
    <property type="entry name" value="NRF1/Ewg"/>
</dbReference>
<dbReference type="Pfam" id="PF10491">
    <property type="entry name" value="Nrf1_DNA-bind"/>
    <property type="match status" value="1"/>
</dbReference>
<keyword evidence="5" id="KW-0804">Transcription</keyword>
<dbReference type="GO" id="GO:0003700">
    <property type="term" value="F:DNA-binding transcription factor activity"/>
    <property type="evidence" value="ECO:0007669"/>
    <property type="project" value="InterPro"/>
</dbReference>
<evidence type="ECO:0000256" key="5">
    <source>
        <dbReference type="ARBA" id="ARBA00023163"/>
    </source>
</evidence>
<feature type="domain" description="Nuclear respiratory factor 1 NLS/DNA-binding dimerisation" evidence="8">
    <location>
        <begin position="48"/>
        <end position="258"/>
    </location>
</feature>
<comment type="subcellular location">
    <subcellularLocation>
        <location evidence="1">Nucleus</location>
    </subcellularLocation>
</comment>
<keyword evidence="6" id="KW-0539">Nucleus</keyword>
<evidence type="ECO:0000259" key="8">
    <source>
        <dbReference type="Pfam" id="PF10491"/>
    </source>
</evidence>
<sequence length="558" mass="59799">MMINEMMSDAMHVSDASSGDEGGNSFDDSGLLGTTDKDEVTAQLANAGPVGVAAAAAIATGRKRKRPHQFETNPSIRKRQQTRLTRKLKNLIDEYIIRVGQQAVVLCCTPGKPEGTFKVFGASPLDSVVRNCRQVIMQDLEAALAQQAPPPQSENPHLHELPPLVIEGIPVPVDKMTQAQLRAFIPIMLKYSTGRGKPGWGKEATRPVWWPSDLPWANVRSDVRTEEQKQQVSWTHALRTIVKNCYKHHGREDLMMDAEINSGTDNQQPTTQLQVHQVNGQLMQPHTMVQTINNPDGTVSLIQVDTGATVATLTDASAITVSQGGDLQGERNTYTWVDGTVSSLVDGGAIAVSQQPMTVVAPNFHTLNTAQPTVTITTQNTQAEATQAVATLAEVAAATQGEAGHEGLTQAHITPVSVQVQNEAAAQGVATLAEATLSDGSQIMLSTEGALDGTGQEAGRCHVSFLILSFIHSLIQSFTNLLSGTWHSNIIQTMQQQQQQQPPPQPQQVTTAVPQVAMVPDSVISVSVTQANETSSGTGDVPMATHAVEVVTLEQAQQ</sequence>
<evidence type="ECO:0000256" key="4">
    <source>
        <dbReference type="ARBA" id="ARBA00023125"/>
    </source>
</evidence>
<evidence type="ECO:0000256" key="1">
    <source>
        <dbReference type="ARBA" id="ARBA00004123"/>
    </source>
</evidence>
<dbReference type="GO" id="GO:0003677">
    <property type="term" value="F:DNA binding"/>
    <property type="evidence" value="ECO:0007669"/>
    <property type="project" value="UniProtKB-KW"/>
</dbReference>
<keyword evidence="3" id="KW-0805">Transcription regulation</keyword>
<feature type="region of interest" description="Disordered" evidence="7">
    <location>
        <begin position="1"/>
        <end position="33"/>
    </location>
</feature>
<dbReference type="KEGG" id="bbel:109469070"/>
<evidence type="ECO:0000256" key="3">
    <source>
        <dbReference type="ARBA" id="ARBA00023015"/>
    </source>
</evidence>
<reference evidence="10" key="1">
    <citation type="submission" date="2025-08" db="UniProtKB">
        <authorList>
            <consortium name="RefSeq"/>
        </authorList>
    </citation>
    <scope>IDENTIFICATION</scope>
    <source>
        <tissue evidence="10">Gonad</tissue>
    </source>
</reference>
<dbReference type="GO" id="GO:0005634">
    <property type="term" value="C:nucleus"/>
    <property type="evidence" value="ECO:0007669"/>
    <property type="project" value="UniProtKB-SubCell"/>
</dbReference>
<keyword evidence="9" id="KW-1185">Reference proteome</keyword>
<proteinExistence type="inferred from homology"/>
<keyword evidence="4" id="KW-0238">DNA-binding</keyword>
<comment type="similarity">
    <text evidence="2">Belongs to the NRF1/Ewg family.</text>
</comment>
<dbReference type="GeneID" id="109469070"/>
<feature type="region of interest" description="Disordered" evidence="7">
    <location>
        <begin position="61"/>
        <end position="80"/>
    </location>
</feature>
<dbReference type="PANTHER" id="PTHR20338">
    <property type="entry name" value="NUCLEAR RESPIRATORY FACTOR 1"/>
    <property type="match status" value="1"/>
</dbReference>
<evidence type="ECO:0000256" key="7">
    <source>
        <dbReference type="SAM" id="MobiDB-lite"/>
    </source>
</evidence>
<protein>
    <submittedName>
        <fullName evidence="10">DNA-binding protein P3A2-like</fullName>
    </submittedName>
</protein>
<dbReference type="Proteomes" id="UP000515135">
    <property type="component" value="Unplaced"/>
</dbReference>
<accession>A0A6P4YF06</accession>
<evidence type="ECO:0000256" key="6">
    <source>
        <dbReference type="ARBA" id="ARBA00023242"/>
    </source>
</evidence>
<dbReference type="OrthoDB" id="10031051at2759"/>
<evidence type="ECO:0000313" key="9">
    <source>
        <dbReference type="Proteomes" id="UP000515135"/>
    </source>
</evidence>
<dbReference type="InterPro" id="IPR019525">
    <property type="entry name" value="Nrf1_NLS/DNA-bd_dimer"/>
</dbReference>
<dbReference type="GO" id="GO:0006357">
    <property type="term" value="P:regulation of transcription by RNA polymerase II"/>
    <property type="evidence" value="ECO:0007669"/>
    <property type="project" value="InterPro"/>
</dbReference>